<evidence type="ECO:0000313" key="2">
    <source>
        <dbReference type="EMBL" id="ABD70912.1"/>
    </source>
</evidence>
<evidence type="ECO:0000256" key="1">
    <source>
        <dbReference type="SAM" id="SignalP"/>
    </source>
</evidence>
<dbReference type="Gene3D" id="3.30.70.2050">
    <property type="match status" value="1"/>
</dbReference>
<dbReference type="STRING" id="338969.Rfer_3203"/>
<dbReference type="KEGG" id="rfr:Rfer_3203"/>
<evidence type="ECO:0000313" key="3">
    <source>
        <dbReference type="Proteomes" id="UP000008332"/>
    </source>
</evidence>
<name>Q21TJ1_ALBFT</name>
<protein>
    <submittedName>
        <fullName evidence="2">NosL</fullName>
    </submittedName>
</protein>
<dbReference type="RefSeq" id="WP_011465475.1">
    <property type="nucleotide sequence ID" value="NC_007908.1"/>
</dbReference>
<sequence length="181" mass="19634">MKTSHTPKLRATAAAFTLTLALTGAAVLAGCSKNEPASLQPIEISRDTSCSLDGMTLMDYPGPKAQMQYAHGEPDFFCDTVEMFSIYLKPEQQQRVRAVFVQDMAQADWNNPVGHWIDAKTAFYVAGSKRLGSMGPTLASFASEADAGKFAAKEGGKVYRFDQITPDMVVLDGGVLKDQKM</sequence>
<organism evidence="2 3">
    <name type="scientific">Albidiferax ferrireducens (strain ATCC BAA-621 / DSM 15236 / T118)</name>
    <name type="common">Rhodoferax ferrireducens</name>
    <dbReference type="NCBI Taxonomy" id="338969"/>
    <lineage>
        <taxon>Bacteria</taxon>
        <taxon>Pseudomonadati</taxon>
        <taxon>Pseudomonadota</taxon>
        <taxon>Betaproteobacteria</taxon>
        <taxon>Burkholderiales</taxon>
        <taxon>Comamonadaceae</taxon>
        <taxon>Rhodoferax</taxon>
    </lineage>
</organism>
<accession>Q21TJ1</accession>
<dbReference type="PANTHER" id="PTHR41247">
    <property type="entry name" value="HTH-TYPE TRANSCRIPTIONAL REPRESSOR YCNK"/>
    <property type="match status" value="1"/>
</dbReference>
<dbReference type="PANTHER" id="PTHR41247:SF1">
    <property type="entry name" value="HTH-TYPE TRANSCRIPTIONAL REPRESSOR YCNK"/>
    <property type="match status" value="1"/>
</dbReference>
<keyword evidence="3" id="KW-1185">Reference proteome</keyword>
<feature type="signal peptide" evidence="1">
    <location>
        <begin position="1"/>
        <end position="29"/>
    </location>
</feature>
<dbReference type="Pfam" id="PF05573">
    <property type="entry name" value="NosL"/>
    <property type="match status" value="1"/>
</dbReference>
<feature type="chain" id="PRO_5004199998" evidence="1">
    <location>
        <begin position="30"/>
        <end position="181"/>
    </location>
</feature>
<dbReference type="Proteomes" id="UP000008332">
    <property type="component" value="Chromosome"/>
</dbReference>
<dbReference type="eggNOG" id="COG4314">
    <property type="taxonomic scope" value="Bacteria"/>
</dbReference>
<keyword evidence="1" id="KW-0732">Signal</keyword>
<dbReference type="EMBL" id="CP000267">
    <property type="protein sequence ID" value="ABD70912.1"/>
    <property type="molecule type" value="Genomic_DNA"/>
</dbReference>
<reference evidence="3" key="1">
    <citation type="submission" date="2006-02" db="EMBL/GenBank/DDBJ databases">
        <title>Complete sequence of chromosome of Rhodoferax ferrireducens DSM 15236.</title>
        <authorList>
            <person name="Copeland A."/>
            <person name="Lucas S."/>
            <person name="Lapidus A."/>
            <person name="Barry K."/>
            <person name="Detter J.C."/>
            <person name="Glavina del Rio T."/>
            <person name="Hammon N."/>
            <person name="Israni S."/>
            <person name="Pitluck S."/>
            <person name="Brettin T."/>
            <person name="Bruce D."/>
            <person name="Han C."/>
            <person name="Tapia R."/>
            <person name="Gilna P."/>
            <person name="Kiss H."/>
            <person name="Schmutz J."/>
            <person name="Larimer F."/>
            <person name="Land M."/>
            <person name="Kyrpides N."/>
            <person name="Ivanova N."/>
            <person name="Richardson P."/>
        </authorList>
    </citation>
    <scope>NUCLEOTIDE SEQUENCE [LARGE SCALE GENOMIC DNA]</scope>
    <source>
        <strain evidence="3">ATCC BAA-621 / DSM 15236 / T118</strain>
    </source>
</reference>
<dbReference type="AlphaFoldDB" id="Q21TJ1"/>
<dbReference type="SUPFAM" id="SSF160387">
    <property type="entry name" value="NosL/MerB-like"/>
    <property type="match status" value="1"/>
</dbReference>
<dbReference type="InterPro" id="IPR008719">
    <property type="entry name" value="N2O_reductase_NosL"/>
</dbReference>
<dbReference type="OrthoDB" id="982633at2"/>
<dbReference type="Gene3D" id="3.30.70.2060">
    <property type="match status" value="1"/>
</dbReference>
<proteinExistence type="predicted"/>
<dbReference type="HOGENOM" id="CLU_096026_0_2_4"/>
<dbReference type="PROSITE" id="PS51257">
    <property type="entry name" value="PROKAR_LIPOPROTEIN"/>
    <property type="match status" value="1"/>
</dbReference>
<gene>
    <name evidence="2" type="ordered locus">Rfer_3203</name>
</gene>